<keyword evidence="1" id="KW-0812">Transmembrane</keyword>
<keyword evidence="1" id="KW-1133">Transmembrane helix</keyword>
<dbReference type="RefSeq" id="WP_166920750.1">
    <property type="nucleotide sequence ID" value="NZ_JAASRN010000005.1"/>
</dbReference>
<accession>A0A846MT20</accession>
<reference evidence="2 3" key="1">
    <citation type="submission" date="2020-03" db="EMBL/GenBank/DDBJ databases">
        <title>Genomic Encyclopedia of Type Strains, Phase IV (KMG-IV): sequencing the most valuable type-strain genomes for metagenomic binning, comparative biology and taxonomic classification.</title>
        <authorList>
            <person name="Goeker M."/>
        </authorList>
    </citation>
    <scope>NUCLEOTIDE SEQUENCE [LARGE SCALE GENOMIC DNA]</scope>
    <source>
        <strain evidence="2 3">DSM 5718</strain>
    </source>
</reference>
<evidence type="ECO:0000313" key="2">
    <source>
        <dbReference type="EMBL" id="NIK74713.1"/>
    </source>
</evidence>
<name>A0A846MT20_9BACT</name>
<sequence>MSWRKVSITVLLILAIWLSYYFLWVYPQRYRYSTEKSIPYQEEMLFYFPTTALLLNYIENSPYAHHILNSQTPEKAWTLLRLLLQSDTGRTAWLIVDFQNPSQSKGVLCIPLRGKERTDILPKLESLFASDFISEKYQLERRSLLRLQERSSKRYISFCVEKDYLLISFTADYMEYTLRYNYWQHLERLQRIFHPESHTKAISVFFRFHLIERFQRGIRHLFHKPPAANTLIYAQLTPSNEGWWLSGNFLTPSYAVHDLNRWRHVSPATFRQAHLIPDFLSNIYKISTIPGYGNPAAIPNAPPLPWIGDEMSYFTDSLQKSRSIAFLTVQNQGTLEEHCRRMKHEPFLHDVVFAIRDSMRAILQAHLPRQFPDLSIYWGVLLDEGRSLLVSPSANLIEEAIHYYRQERTWGKNVQIMQYLRSLPSEQDICFIQLPDAPYQSLMTQLPLPSLRGLELNMTPSESKIFIQLGQALSASSATDTLDSSTRSPQIQQAWAVELDEGNLVSVQRVTNHTSKTKDILLTTDLHEAILLSNEGKLRWKKSLPSTAVTPAIEVDYFNNGKYQYLIGCEQHLALYDRLGHPIKGYPLPLPLQSQLAQLSVASYDGSNNYRWVVGNTRGEILLLDKEGKLLQGWNPKRTGGHLIQAVQHFQHKSKDYFIVLLREKGCLLLNRRGETYPGFPVALPEPPVAYQVDAQQGLIYIIGEKGLLCVLNTEGKMINKVQLPRKEGSIFKIISNEFGFWIVKQHLNELSIYSPEGKLLWEQRFSATDDMDVQAIRHRNRDYFLVVEPSIAIAYLLDHQGNFIVNNIEKVQAACGLSSGEMIDIVATYGNTAKLIHISLN</sequence>
<protein>
    <submittedName>
        <fullName evidence="2">Uncharacterized protein</fullName>
    </submittedName>
</protein>
<proteinExistence type="predicted"/>
<organism evidence="2 3">
    <name type="scientific">Thermonema lapsum</name>
    <dbReference type="NCBI Taxonomy" id="28195"/>
    <lineage>
        <taxon>Bacteria</taxon>
        <taxon>Pseudomonadati</taxon>
        <taxon>Bacteroidota</taxon>
        <taxon>Cytophagia</taxon>
        <taxon>Cytophagales</taxon>
        <taxon>Thermonemataceae</taxon>
        <taxon>Thermonema</taxon>
    </lineage>
</organism>
<dbReference type="Proteomes" id="UP000537126">
    <property type="component" value="Unassembled WGS sequence"/>
</dbReference>
<gene>
    <name evidence="2" type="ORF">FHS56_002245</name>
</gene>
<dbReference type="EMBL" id="JAASRN010000005">
    <property type="protein sequence ID" value="NIK74713.1"/>
    <property type="molecule type" value="Genomic_DNA"/>
</dbReference>
<comment type="caution">
    <text evidence="2">The sequence shown here is derived from an EMBL/GenBank/DDBJ whole genome shotgun (WGS) entry which is preliminary data.</text>
</comment>
<dbReference type="AlphaFoldDB" id="A0A846MT20"/>
<keyword evidence="1" id="KW-0472">Membrane</keyword>
<feature type="transmembrane region" description="Helical" evidence="1">
    <location>
        <begin position="6"/>
        <end position="26"/>
    </location>
</feature>
<evidence type="ECO:0000256" key="1">
    <source>
        <dbReference type="SAM" id="Phobius"/>
    </source>
</evidence>
<keyword evidence="3" id="KW-1185">Reference proteome</keyword>
<evidence type="ECO:0000313" key="3">
    <source>
        <dbReference type="Proteomes" id="UP000537126"/>
    </source>
</evidence>